<organism evidence="1 2">
    <name type="scientific">Pseudomonas phage vB_PaeM_PA5oct</name>
    <dbReference type="NCBI Taxonomy" id="2163605"/>
    <lineage>
        <taxon>Viruses</taxon>
        <taxon>Duplodnaviria</taxon>
        <taxon>Heunggongvirae</taxon>
        <taxon>Uroviricota</taxon>
        <taxon>Caudoviricetes</taxon>
        <taxon>Arenbergviridae</taxon>
        <taxon>Wroclawvirus</taxon>
        <taxon>Wroclawvirus PA5oct</taxon>
    </lineage>
</organism>
<proteinExistence type="predicted"/>
<keyword evidence="2" id="KW-1185">Reference proteome</keyword>
<sequence>MNLIFCIASIDNIQIGIDRSIGHINNIIYIRTSPSNDIIKYITEIKYGKTVSLMLNLDISVFKELFIFILSCNCKHITELRIYNKVVFYFYSDNRRSLTDLLYYIGQ</sequence>
<gene>
    <name evidence="1" type="ORF">EST35_0443</name>
</gene>
<accession>A0A4Y5JWG1</accession>
<dbReference type="EMBL" id="MK797984">
    <property type="protein sequence ID" value="QCG76311.1"/>
    <property type="molecule type" value="Genomic_DNA"/>
</dbReference>
<reference evidence="2" key="1">
    <citation type="journal article" date="2020" name="bioRxiv">
        <title>Integrative omics analysis of Pseudomonas aeruginosa virus PA5oct highlights the molecular complexity of jumbo phages.</title>
        <authorList>
            <person name="Lood C."/>
            <person name="Danis-Wlodarczyk K."/>
            <person name="Blasdel B.G."/>
            <person name="Jang H.B."/>
            <person name="Vandenheuvel D."/>
            <person name="Briers Y."/>
            <person name="Noben J.-P."/>
            <person name="van Noort V."/>
            <person name="Drulis-Kawa Z."/>
            <person name="Lavigne R."/>
        </authorList>
    </citation>
    <scope>NUCLEOTIDE SEQUENCE [LARGE SCALE GENOMIC DNA]</scope>
</reference>
<protein>
    <submittedName>
        <fullName evidence="1">Uncharacterized protein</fullName>
    </submittedName>
</protein>
<evidence type="ECO:0000313" key="2">
    <source>
        <dbReference type="Proteomes" id="UP000316733"/>
    </source>
</evidence>
<evidence type="ECO:0000313" key="1">
    <source>
        <dbReference type="EMBL" id="QCG76311.1"/>
    </source>
</evidence>
<dbReference type="Proteomes" id="UP000316733">
    <property type="component" value="Segment"/>
</dbReference>
<name>A0A4Y5JWG1_9CAUD</name>